<accession>A0A0N0ZUW4</accession>
<protein>
    <submittedName>
        <fullName evidence="1">Uncharacterized protein</fullName>
    </submittedName>
</protein>
<reference evidence="2" key="2">
    <citation type="submission" date="2015-09" db="EMBL/GenBank/DDBJ databases">
        <title>Draft genome sequence of a multidrug-resistant Chryseobacterium indologenes isolate from Malaysia.</title>
        <authorList>
            <person name="Yu C.Y."/>
            <person name="Ang G.Y."/>
            <person name="Chan K.-G."/>
        </authorList>
    </citation>
    <scope>NUCLEOTIDE SEQUENCE [LARGE SCALE GENOMIC DNA]</scope>
    <source>
        <strain evidence="2">CI_885</strain>
    </source>
</reference>
<proteinExistence type="predicted"/>
<gene>
    <name evidence="1" type="ORF">AOB46_19405</name>
</gene>
<reference evidence="1 2" key="1">
    <citation type="journal article" date="2015" name="Genom Data">
        <title>Draft genome sequence of a multidrug-resistant Chryseobacterium indologenes isolate from Malaysia.</title>
        <authorList>
            <person name="Yu C.Y."/>
            <person name="Ang G.Y."/>
            <person name="Cheng H.J."/>
            <person name="Cheong Y.M."/>
            <person name="Yin W.F."/>
            <person name="Chan K.G."/>
        </authorList>
    </citation>
    <scope>NUCLEOTIDE SEQUENCE [LARGE SCALE GENOMIC DNA]</scope>
    <source>
        <strain evidence="1 2">CI_885</strain>
    </source>
</reference>
<dbReference type="RefSeq" id="WP_062702483.1">
    <property type="nucleotide sequence ID" value="NZ_LJOD01000017.1"/>
</dbReference>
<name>A0A0N0ZUW4_CHRID</name>
<organism evidence="1 2">
    <name type="scientific">Chryseobacterium indologenes</name>
    <name type="common">Flavobacterium indologenes</name>
    <dbReference type="NCBI Taxonomy" id="253"/>
    <lineage>
        <taxon>Bacteria</taxon>
        <taxon>Pseudomonadati</taxon>
        <taxon>Bacteroidota</taxon>
        <taxon>Flavobacteriia</taxon>
        <taxon>Flavobacteriales</taxon>
        <taxon>Weeksellaceae</taxon>
        <taxon>Chryseobacterium group</taxon>
        <taxon>Chryseobacterium</taxon>
    </lineage>
</organism>
<dbReference type="PATRIC" id="fig|253.9.peg.1850"/>
<comment type="caution">
    <text evidence="1">The sequence shown here is derived from an EMBL/GenBank/DDBJ whole genome shotgun (WGS) entry which is preliminary data.</text>
</comment>
<sequence>MKYLLHRYILILSILTGSFLFPQKSAVVKTLNIYLKKDLELQSKSNRFEDTLKVITAYRPHNGILSIETETNGVFHYIEKQEVHLSDITGVAKDINVVFTTQQDAVKTTRHYIGKNKDIPGYEGTGSMFFTGIRQALKNEYLGKALLKAFAQDGYSIRILHWYD</sequence>
<evidence type="ECO:0000313" key="1">
    <source>
        <dbReference type="EMBL" id="KPE49517.1"/>
    </source>
</evidence>
<dbReference type="EMBL" id="LJOD01000017">
    <property type="protein sequence ID" value="KPE49517.1"/>
    <property type="molecule type" value="Genomic_DNA"/>
</dbReference>
<dbReference type="AlphaFoldDB" id="A0A0N0ZUW4"/>
<evidence type="ECO:0000313" key="2">
    <source>
        <dbReference type="Proteomes" id="UP000037953"/>
    </source>
</evidence>
<dbReference type="OrthoDB" id="1253691at2"/>
<dbReference type="Proteomes" id="UP000037953">
    <property type="component" value="Unassembled WGS sequence"/>
</dbReference>